<organism evidence="2 3">
    <name type="scientific">Brachybacterium tyrofermentans</name>
    <dbReference type="NCBI Taxonomy" id="47848"/>
    <lineage>
        <taxon>Bacteria</taxon>
        <taxon>Bacillati</taxon>
        <taxon>Actinomycetota</taxon>
        <taxon>Actinomycetes</taxon>
        <taxon>Micrococcales</taxon>
        <taxon>Dermabacteraceae</taxon>
        <taxon>Brachybacterium</taxon>
    </lineage>
</organism>
<keyword evidence="1" id="KW-0732">Signal</keyword>
<name>A0ABW0FIL0_9MICO</name>
<evidence type="ECO:0000313" key="3">
    <source>
        <dbReference type="Proteomes" id="UP001595937"/>
    </source>
</evidence>
<dbReference type="PANTHER" id="PTHR30006">
    <property type="entry name" value="THIAMINE-BINDING PERIPLASMIC PROTEIN-RELATED"/>
    <property type="match status" value="1"/>
</dbReference>
<keyword evidence="3" id="KW-1185">Reference proteome</keyword>
<dbReference type="Gene3D" id="3.40.190.10">
    <property type="entry name" value="Periplasmic binding protein-like II"/>
    <property type="match status" value="2"/>
</dbReference>
<dbReference type="InterPro" id="IPR006059">
    <property type="entry name" value="SBP"/>
</dbReference>
<feature type="non-terminal residue" evidence="2">
    <location>
        <position position="1"/>
    </location>
</feature>
<dbReference type="RefSeq" id="WP_377802439.1">
    <property type="nucleotide sequence ID" value="NZ_JBHSLN010000068.1"/>
</dbReference>
<comment type="caution">
    <text evidence="2">The sequence shown here is derived from an EMBL/GenBank/DDBJ whole genome shotgun (WGS) entry which is preliminary data.</text>
</comment>
<accession>A0ABW0FIL0</accession>
<evidence type="ECO:0000256" key="1">
    <source>
        <dbReference type="ARBA" id="ARBA00022729"/>
    </source>
</evidence>
<dbReference type="Proteomes" id="UP001595937">
    <property type="component" value="Unassembled WGS sequence"/>
</dbReference>
<gene>
    <name evidence="2" type="ORF">ACFPK8_13200</name>
</gene>
<dbReference type="PANTHER" id="PTHR30006:SF2">
    <property type="entry name" value="ABC TRANSPORTER SUBSTRATE-BINDING PROTEIN"/>
    <property type="match status" value="1"/>
</dbReference>
<proteinExistence type="predicted"/>
<reference evidence="3" key="1">
    <citation type="journal article" date="2019" name="Int. J. Syst. Evol. Microbiol.">
        <title>The Global Catalogue of Microorganisms (GCM) 10K type strain sequencing project: providing services to taxonomists for standard genome sequencing and annotation.</title>
        <authorList>
            <consortium name="The Broad Institute Genomics Platform"/>
            <consortium name="The Broad Institute Genome Sequencing Center for Infectious Disease"/>
            <person name="Wu L."/>
            <person name="Ma J."/>
        </authorList>
    </citation>
    <scope>NUCLEOTIDE SEQUENCE [LARGE SCALE GENOMIC DNA]</scope>
    <source>
        <strain evidence="3">CGMCC 1.16455</strain>
    </source>
</reference>
<dbReference type="EMBL" id="JBHSLN010000068">
    <property type="protein sequence ID" value="MFC5298470.1"/>
    <property type="molecule type" value="Genomic_DNA"/>
</dbReference>
<protein>
    <submittedName>
        <fullName evidence="2">Extracellular solute-binding protein</fullName>
    </submittedName>
</protein>
<evidence type="ECO:0000313" key="2">
    <source>
        <dbReference type="EMBL" id="MFC5298470.1"/>
    </source>
</evidence>
<dbReference type="SUPFAM" id="SSF53850">
    <property type="entry name" value="Periplasmic binding protein-like II"/>
    <property type="match status" value="1"/>
</dbReference>
<sequence length="329" mass="35791">QHPSQQDHEPFYANDATLPITTNREEPEWLTEKATEAGFSLSLVDLGGGDITNRLLAEASNPIADVVFGLNNVYFENLVASEVLEEYTPSWSGDVDVSLGDGAVFWPIVREPIMLVYNTETYPDPASAPSDWPDLWTDPAFHGTYEVPSSLGGATTQMVLSGLLARFLDPSGDLGVSDEGWESIGRYFEYGVPSVETTDLYARMDAGEVSAGQMWLAGKVTREEQYGVATEAAHPEIGVPMAVQHVAQVAGTPRAELAGEFIDWFGGAELQAAWSQEFFTAPTNSDALADADQDAVKQTESFSAQDIDWTTVAENLNDWIEKIELDVLG</sequence>
<dbReference type="Pfam" id="PF13416">
    <property type="entry name" value="SBP_bac_8"/>
    <property type="match status" value="1"/>
</dbReference>